<evidence type="ECO:0000313" key="2">
    <source>
        <dbReference type="EMBL" id="CAG9797585.1"/>
    </source>
</evidence>
<comment type="similarity">
    <text evidence="1">Belongs to the BolA/IbaG family.</text>
</comment>
<dbReference type="InterPro" id="IPR036065">
    <property type="entry name" value="BolA-like_sf"/>
</dbReference>
<dbReference type="GO" id="GO:0051537">
    <property type="term" value="F:2 iron, 2 sulfur cluster binding"/>
    <property type="evidence" value="ECO:0007669"/>
    <property type="project" value="InterPro"/>
</dbReference>
<accession>A0A9N9WMG0</accession>
<sequence length="84" mass="9514">MSQYTEEYLKNKLTEKLNCTHVEVIDQSDGCGGKFAAVIVSEQFAGKALLQRHRLVNSALQEELKTIHAFSQKTFTPEQWAAEQ</sequence>
<organism evidence="2 3">
    <name type="scientific">Chironomus riparius</name>
    <dbReference type="NCBI Taxonomy" id="315576"/>
    <lineage>
        <taxon>Eukaryota</taxon>
        <taxon>Metazoa</taxon>
        <taxon>Ecdysozoa</taxon>
        <taxon>Arthropoda</taxon>
        <taxon>Hexapoda</taxon>
        <taxon>Insecta</taxon>
        <taxon>Pterygota</taxon>
        <taxon>Neoptera</taxon>
        <taxon>Endopterygota</taxon>
        <taxon>Diptera</taxon>
        <taxon>Nematocera</taxon>
        <taxon>Chironomoidea</taxon>
        <taxon>Chironomidae</taxon>
        <taxon>Chironominae</taxon>
        <taxon>Chironomus</taxon>
    </lineage>
</organism>
<dbReference type="GO" id="GO:0005634">
    <property type="term" value="C:nucleus"/>
    <property type="evidence" value="ECO:0007669"/>
    <property type="project" value="TreeGrafter"/>
</dbReference>
<evidence type="ECO:0000256" key="1">
    <source>
        <dbReference type="RuleBase" id="RU003860"/>
    </source>
</evidence>
<keyword evidence="3" id="KW-1185">Reference proteome</keyword>
<dbReference type="Pfam" id="PF01722">
    <property type="entry name" value="BolA"/>
    <property type="match status" value="1"/>
</dbReference>
<dbReference type="GO" id="GO:0006879">
    <property type="term" value="P:intracellular iron ion homeostasis"/>
    <property type="evidence" value="ECO:0007669"/>
    <property type="project" value="InterPro"/>
</dbReference>
<dbReference type="GO" id="GO:0051604">
    <property type="term" value="P:protein maturation"/>
    <property type="evidence" value="ECO:0007669"/>
    <property type="project" value="InterPro"/>
</dbReference>
<reference evidence="2" key="1">
    <citation type="submission" date="2022-01" db="EMBL/GenBank/DDBJ databases">
        <authorList>
            <person name="King R."/>
        </authorList>
    </citation>
    <scope>NUCLEOTIDE SEQUENCE</scope>
</reference>
<dbReference type="Proteomes" id="UP001153620">
    <property type="component" value="Chromosome 1"/>
</dbReference>
<dbReference type="PANTHER" id="PTHR12735:SF27">
    <property type="entry name" value="BOLA-LIKE PROTEIN 2"/>
    <property type="match status" value="1"/>
</dbReference>
<dbReference type="PIRSF" id="PIRSF003113">
    <property type="entry name" value="BolA"/>
    <property type="match status" value="1"/>
</dbReference>
<proteinExistence type="inferred from homology"/>
<dbReference type="Gene3D" id="3.10.20.90">
    <property type="entry name" value="Phosphatidylinositol 3-kinase Catalytic Subunit, Chain A, domain 1"/>
    <property type="match status" value="1"/>
</dbReference>
<gene>
    <name evidence="2" type="ORF">CHIRRI_LOCUS583</name>
</gene>
<dbReference type="GO" id="GO:0005829">
    <property type="term" value="C:cytosol"/>
    <property type="evidence" value="ECO:0007669"/>
    <property type="project" value="TreeGrafter"/>
</dbReference>
<dbReference type="InterPro" id="IPR045115">
    <property type="entry name" value="BOL2"/>
</dbReference>
<reference evidence="2" key="2">
    <citation type="submission" date="2022-10" db="EMBL/GenBank/DDBJ databases">
        <authorList>
            <consortium name="ENA_rothamsted_submissions"/>
            <consortium name="culmorum"/>
            <person name="King R."/>
        </authorList>
    </citation>
    <scope>NUCLEOTIDE SEQUENCE</scope>
</reference>
<dbReference type="SUPFAM" id="SSF82657">
    <property type="entry name" value="BolA-like"/>
    <property type="match status" value="1"/>
</dbReference>
<dbReference type="OrthoDB" id="4983at2759"/>
<dbReference type="EMBL" id="OU895877">
    <property type="protein sequence ID" value="CAG9797585.1"/>
    <property type="molecule type" value="Genomic_DNA"/>
</dbReference>
<dbReference type="InterPro" id="IPR002634">
    <property type="entry name" value="BolA"/>
</dbReference>
<dbReference type="PANTHER" id="PTHR12735">
    <property type="entry name" value="BOLA-LIKE PROTEIN-RELATED"/>
    <property type="match status" value="1"/>
</dbReference>
<name>A0A9N9WMG0_9DIPT</name>
<dbReference type="AlphaFoldDB" id="A0A9N9WMG0"/>
<protein>
    <submittedName>
        <fullName evidence="2">Uncharacterized protein</fullName>
    </submittedName>
</protein>
<evidence type="ECO:0000313" key="3">
    <source>
        <dbReference type="Proteomes" id="UP001153620"/>
    </source>
</evidence>